<dbReference type="RefSeq" id="WP_222873437.1">
    <property type="nucleotide sequence ID" value="NZ_CP039704.1"/>
</dbReference>
<keyword evidence="1" id="KW-0418">Kinase</keyword>
<evidence type="ECO:0000313" key="2">
    <source>
        <dbReference type="Proteomes" id="UP000298714"/>
    </source>
</evidence>
<dbReference type="EMBL" id="CP039704">
    <property type="protein sequence ID" value="QCI78677.1"/>
    <property type="molecule type" value="Genomic_DNA"/>
</dbReference>
<evidence type="ECO:0000313" key="1">
    <source>
        <dbReference type="EMBL" id="QCI78677.1"/>
    </source>
</evidence>
<dbReference type="Proteomes" id="UP000298714">
    <property type="component" value="Chromosome"/>
</dbReference>
<keyword evidence="1" id="KW-0808">Transferase</keyword>
<proteinExistence type="predicted"/>
<name>A0A4D7C7Z3_9SPHN</name>
<reference evidence="2" key="1">
    <citation type="submission" date="2019-04" db="EMBL/GenBank/DDBJ databases">
        <title>Complete genome sequence of Sphingomonas sp. W1-2-3.</title>
        <authorList>
            <person name="Im W.T."/>
        </authorList>
    </citation>
    <scope>NUCLEOTIDE SEQUENCE [LARGE SCALE GENOMIC DNA]</scope>
    <source>
        <strain evidence="2">W1-2-3</strain>
    </source>
</reference>
<accession>A0A4D7C7Z3</accession>
<organism evidence="1 2">
    <name type="scientific">Hankyongella ginsenosidimutans</name>
    <dbReference type="NCBI Taxonomy" id="1763828"/>
    <lineage>
        <taxon>Bacteria</taxon>
        <taxon>Pseudomonadati</taxon>
        <taxon>Pseudomonadota</taxon>
        <taxon>Alphaproteobacteria</taxon>
        <taxon>Sphingomonadales</taxon>
        <taxon>Sphingomonadaceae</taxon>
        <taxon>Hankyongella</taxon>
    </lineage>
</organism>
<gene>
    <name evidence="1" type="ORF">E6W36_00630</name>
</gene>
<dbReference type="GO" id="GO:0016301">
    <property type="term" value="F:kinase activity"/>
    <property type="evidence" value="ECO:0007669"/>
    <property type="project" value="UniProtKB-KW"/>
</dbReference>
<protein>
    <submittedName>
        <fullName evidence="1">Phosphoglycerate kinase</fullName>
    </submittedName>
</protein>
<sequence length="120" mass="13385">MGLDMYAMVTTTLPDSPVDFKVADATELHYWRKHPNLHGWMEALYFEKGGAQEFNCVPVELTADDLNRLEADIRAGNLPQTSGFFFGSSDGTEIADDLAFVAKARAAIAQGNTVYYDSWW</sequence>
<keyword evidence="2" id="KW-1185">Reference proteome</keyword>
<dbReference type="AlphaFoldDB" id="A0A4D7C7Z3"/>
<dbReference type="KEGG" id="hgn:E6W36_00630"/>